<dbReference type="SUPFAM" id="SSF55103">
    <property type="entry name" value="FAD-linked oxidases, C-terminal domain"/>
    <property type="match status" value="1"/>
</dbReference>
<dbReference type="eggNOG" id="COG0277">
    <property type="taxonomic scope" value="Bacteria"/>
</dbReference>
<evidence type="ECO:0000313" key="5">
    <source>
        <dbReference type="Proteomes" id="UP000001203"/>
    </source>
</evidence>
<dbReference type="InterPro" id="IPR016166">
    <property type="entry name" value="FAD-bd_PCMH"/>
</dbReference>
<dbReference type="Pfam" id="PF01565">
    <property type="entry name" value="FAD_binding_4"/>
    <property type="match status" value="1"/>
</dbReference>
<reference evidence="4 5" key="1">
    <citation type="journal article" date="2008" name="Proc. Natl. Acad. Sci. U.S.A.">
        <title>The genome of Cyanothece 51142, a unicellular diazotrophic cyanobacterium important in the marine nitrogen cycle.</title>
        <authorList>
            <person name="Welsh E.A."/>
            <person name="Liberton M."/>
            <person name="Stoeckel J."/>
            <person name="Loh T."/>
            <person name="Elvitigala T."/>
            <person name="Wang C."/>
            <person name="Wollam A."/>
            <person name="Fulton R.S."/>
            <person name="Clifton S.W."/>
            <person name="Jacobs J.M."/>
            <person name="Aurora R."/>
            <person name="Ghosh B.K."/>
            <person name="Sherman L.A."/>
            <person name="Smith R.D."/>
            <person name="Wilson R.K."/>
            <person name="Pakrasi H.B."/>
        </authorList>
    </citation>
    <scope>NUCLEOTIDE SEQUENCE [LARGE SCALE GENOMIC DNA]</scope>
    <source>
        <strain evidence="5">ATCC 51142 / BH68</strain>
    </source>
</reference>
<keyword evidence="1" id="KW-0285">Flavoprotein</keyword>
<evidence type="ECO:0000313" key="4">
    <source>
        <dbReference type="EMBL" id="ACB53055.1"/>
    </source>
</evidence>
<dbReference type="GO" id="GO:0003824">
    <property type="term" value="F:catalytic activity"/>
    <property type="evidence" value="ECO:0007669"/>
    <property type="project" value="InterPro"/>
</dbReference>
<accession>B1X1M5</accession>
<dbReference type="Gene3D" id="3.30.465.10">
    <property type="match status" value="1"/>
</dbReference>
<dbReference type="PANTHER" id="PTHR11748">
    <property type="entry name" value="D-LACTATE DEHYDROGENASE"/>
    <property type="match status" value="1"/>
</dbReference>
<keyword evidence="5" id="KW-1185">Reference proteome</keyword>
<dbReference type="Proteomes" id="UP000001203">
    <property type="component" value="Chromosome circular"/>
</dbReference>
<gene>
    <name evidence="4" type="primary">glcE</name>
    <name evidence="4" type="ordered locus">cce_3707</name>
</gene>
<evidence type="ECO:0000259" key="3">
    <source>
        <dbReference type="PROSITE" id="PS51387"/>
    </source>
</evidence>
<dbReference type="STRING" id="43989.cce_3707"/>
<dbReference type="PROSITE" id="PS51387">
    <property type="entry name" value="FAD_PCMH"/>
    <property type="match status" value="1"/>
</dbReference>
<protein>
    <submittedName>
        <fullName evidence="4">Glycolate oxidase subunit</fullName>
    </submittedName>
</protein>
<evidence type="ECO:0000256" key="2">
    <source>
        <dbReference type="ARBA" id="ARBA00022827"/>
    </source>
</evidence>
<dbReference type="InterPro" id="IPR016164">
    <property type="entry name" value="FAD-linked_Oxase-like_C"/>
</dbReference>
<feature type="domain" description="FAD-binding PCMH-type" evidence="3">
    <location>
        <begin position="46"/>
        <end position="225"/>
    </location>
</feature>
<keyword evidence="2" id="KW-0274">FAD</keyword>
<evidence type="ECO:0000256" key="1">
    <source>
        <dbReference type="ARBA" id="ARBA00022630"/>
    </source>
</evidence>
<dbReference type="HOGENOM" id="CLU_017779_0_1_3"/>
<dbReference type="InterPro" id="IPR006094">
    <property type="entry name" value="Oxid_FAD_bind_N"/>
</dbReference>
<proteinExistence type="predicted"/>
<dbReference type="InterPro" id="IPR036318">
    <property type="entry name" value="FAD-bd_PCMH-like_sf"/>
</dbReference>
<dbReference type="EMBL" id="CP000806">
    <property type="protein sequence ID" value="ACB53055.1"/>
    <property type="molecule type" value="Genomic_DNA"/>
</dbReference>
<sequence length="443" mass="49248">MTVFNWILMTSAIASQLESLLDSPDLIPWENVDIAWKDRLQRTVANLSFPHYLIIPPNIETLTDIVTLAGKHKWSMVPCGNGSKLHWGGLLSDANVIISTQKLNQVIDYAVNDLTITVEAGIKLKELQAILEPHHQFLPIDPAYPEDATIGGIMATADTGSWRQRYGGIRDLVLGLSFVRWDGKIAKAGGKVVKNVAGYDLMKLLTGSYGTLGIISTVTFRLYPIPQASGTLVMTGAAEDINTMAKTLLQSGLQPTAAEMVSPSVVKSLELGEDMGVIVRFQSIPESVDEQTKQVQAIAEKLNLKTDFYEDKIEQNLWKRLQELIRVFNTNSVITGKIGIIPNKMINWVNKLNELTPENGWAMINLNTGIGQFKLDLEPSLGILKQLRSLSQENRGFLTILEANQTIKKQFEPWGYYGSALPLMKQIKTKFDPHTLFSPSRFI</sequence>
<name>B1X1M5_CROS5</name>
<dbReference type="GO" id="GO:0071949">
    <property type="term" value="F:FAD binding"/>
    <property type="evidence" value="ECO:0007669"/>
    <property type="project" value="InterPro"/>
</dbReference>
<organism evidence="4 5">
    <name type="scientific">Crocosphaera subtropica (strain ATCC 51142 / BH68)</name>
    <name type="common">Cyanothece sp. (strain ATCC 51142)</name>
    <dbReference type="NCBI Taxonomy" id="43989"/>
    <lineage>
        <taxon>Bacteria</taxon>
        <taxon>Bacillati</taxon>
        <taxon>Cyanobacteriota</taxon>
        <taxon>Cyanophyceae</taxon>
        <taxon>Oscillatoriophycideae</taxon>
        <taxon>Chroococcales</taxon>
        <taxon>Aphanothecaceae</taxon>
        <taxon>Crocosphaera</taxon>
        <taxon>Crocosphaera subtropica</taxon>
    </lineage>
</organism>
<dbReference type="KEGG" id="cyt:cce_3707"/>
<dbReference type="SUPFAM" id="SSF56176">
    <property type="entry name" value="FAD-binding/transporter-associated domain-like"/>
    <property type="match status" value="1"/>
</dbReference>
<dbReference type="PANTHER" id="PTHR11748:SF103">
    <property type="entry name" value="GLYCOLATE OXIDASE SUBUNIT GLCE"/>
    <property type="match status" value="1"/>
</dbReference>
<dbReference type="AlphaFoldDB" id="B1X1M5"/>
<dbReference type="InterPro" id="IPR016169">
    <property type="entry name" value="FAD-bd_PCMH_sub2"/>
</dbReference>